<keyword evidence="4" id="KW-1185">Reference proteome</keyword>
<feature type="chain" id="PRO_5004807788" description="Amidase domain-containing protein" evidence="1">
    <location>
        <begin position="25"/>
        <end position="289"/>
    </location>
</feature>
<dbReference type="HOGENOM" id="CLU_964250_0_0_1"/>
<dbReference type="PANTHER" id="PTHR42678">
    <property type="entry name" value="AMIDASE"/>
    <property type="match status" value="1"/>
</dbReference>
<reference evidence="4" key="1">
    <citation type="journal article" date="2013" name="Science">
        <title>The Amborella genome and the evolution of flowering plants.</title>
        <authorList>
            <consortium name="Amborella Genome Project"/>
        </authorList>
    </citation>
    <scope>NUCLEOTIDE SEQUENCE [LARGE SCALE GENOMIC DNA]</scope>
</reference>
<dbReference type="Gene3D" id="3.90.1300.10">
    <property type="entry name" value="Amidase signature (AS) domain"/>
    <property type="match status" value="2"/>
</dbReference>
<name>W1PZJ1_AMBTC</name>
<dbReference type="Pfam" id="PF01425">
    <property type="entry name" value="Amidase"/>
    <property type="match status" value="2"/>
</dbReference>
<feature type="domain" description="Amidase" evidence="2">
    <location>
        <begin position="166"/>
        <end position="275"/>
    </location>
</feature>
<keyword evidence="1" id="KW-0732">Signal</keyword>
<evidence type="ECO:0000256" key="1">
    <source>
        <dbReference type="SAM" id="SignalP"/>
    </source>
</evidence>
<evidence type="ECO:0000259" key="2">
    <source>
        <dbReference type="Pfam" id="PF01425"/>
    </source>
</evidence>
<organism evidence="3 4">
    <name type="scientific">Amborella trichopoda</name>
    <dbReference type="NCBI Taxonomy" id="13333"/>
    <lineage>
        <taxon>Eukaryota</taxon>
        <taxon>Viridiplantae</taxon>
        <taxon>Streptophyta</taxon>
        <taxon>Embryophyta</taxon>
        <taxon>Tracheophyta</taxon>
        <taxon>Spermatophyta</taxon>
        <taxon>Magnoliopsida</taxon>
        <taxon>Amborellales</taxon>
        <taxon>Amborellaceae</taxon>
        <taxon>Amborella</taxon>
    </lineage>
</organism>
<sequence>MGPSPLLVALLIFSLLHFLSLSFGFEIKEATVSQIQQGFKRKELTSRDLVEFYLREINGLNPLLRAVLEVNPDAGNIATRDRLNTTAGSLALLGSVVPRDARVVRKLRAVGAIILGKASMSEWAVFRSLEAPMGWNAIGGQPKGWPMPSPGILQLAFKRKELTSRDLVEFYLREINGLNPLLRAVLEVNPDALDQADKDREATYGECAEGLHGIPVLLKDNIAMRDPLNTMAGSLALLGSVVPRDAGVVWRLRAPGAIILGKASMSERAEFRSLEAPMGWNAYGAQPKN</sequence>
<feature type="signal peptide" evidence="1">
    <location>
        <begin position="1"/>
        <end position="24"/>
    </location>
</feature>
<dbReference type="STRING" id="13333.W1PZJ1"/>
<dbReference type="Gramene" id="ERN13491">
    <property type="protein sequence ID" value="ERN13491"/>
    <property type="gene ID" value="AMTR_s00041p00214200"/>
</dbReference>
<proteinExistence type="predicted"/>
<dbReference type="AlphaFoldDB" id="W1PZJ1"/>
<dbReference type="SUPFAM" id="SSF75304">
    <property type="entry name" value="Amidase signature (AS) enzymes"/>
    <property type="match status" value="2"/>
</dbReference>
<dbReference type="PANTHER" id="PTHR42678:SF34">
    <property type="entry name" value="OS04G0183300 PROTEIN"/>
    <property type="match status" value="1"/>
</dbReference>
<dbReference type="eggNOG" id="KOG1211">
    <property type="taxonomic scope" value="Eukaryota"/>
</dbReference>
<dbReference type="InterPro" id="IPR036928">
    <property type="entry name" value="AS_sf"/>
</dbReference>
<dbReference type="Proteomes" id="UP000017836">
    <property type="component" value="Unassembled WGS sequence"/>
</dbReference>
<protein>
    <recommendedName>
        <fullName evidence="2">Amidase domain-containing protein</fullName>
    </recommendedName>
</protein>
<dbReference type="EMBL" id="KI392588">
    <property type="protein sequence ID" value="ERN13491.1"/>
    <property type="molecule type" value="Genomic_DNA"/>
</dbReference>
<evidence type="ECO:0000313" key="3">
    <source>
        <dbReference type="EMBL" id="ERN13491.1"/>
    </source>
</evidence>
<dbReference type="InterPro" id="IPR023631">
    <property type="entry name" value="Amidase_dom"/>
</dbReference>
<feature type="domain" description="Amidase" evidence="2">
    <location>
        <begin position="76"/>
        <end position="132"/>
    </location>
</feature>
<gene>
    <name evidence="3" type="ORF">AMTR_s00041p00214200</name>
</gene>
<evidence type="ECO:0000313" key="4">
    <source>
        <dbReference type="Proteomes" id="UP000017836"/>
    </source>
</evidence>
<accession>W1PZJ1</accession>